<keyword evidence="1" id="KW-1133">Transmembrane helix</keyword>
<keyword evidence="1" id="KW-0472">Membrane</keyword>
<evidence type="ECO:0000313" key="2">
    <source>
        <dbReference type="EMBL" id="OEV14803.1"/>
    </source>
</evidence>
<accession>A0A1E7LFT6</accession>
<keyword evidence="1" id="KW-0812">Transmembrane</keyword>
<reference evidence="2 3" key="1">
    <citation type="journal article" date="2016" name="Front. Microbiol.">
        <title>Comparative Genomics Analysis of Streptomyces Species Reveals Their Adaptation to the Marine Environment and Their Diversity at the Genomic Level.</title>
        <authorList>
            <person name="Tian X."/>
            <person name="Zhang Z."/>
            <person name="Yang T."/>
            <person name="Chen M."/>
            <person name="Li J."/>
            <person name="Chen F."/>
            <person name="Yang J."/>
            <person name="Li W."/>
            <person name="Zhang B."/>
            <person name="Zhang Z."/>
            <person name="Wu J."/>
            <person name="Zhang C."/>
            <person name="Long L."/>
            <person name="Xiao J."/>
        </authorList>
    </citation>
    <scope>NUCLEOTIDE SEQUENCE [LARGE SCALE GENOMIC DNA]</scope>
    <source>
        <strain evidence="2 3">SCSIO M10372</strain>
    </source>
</reference>
<evidence type="ECO:0000313" key="3">
    <source>
        <dbReference type="Proteomes" id="UP000175971"/>
    </source>
</evidence>
<gene>
    <name evidence="2" type="ORF">AN221_44120</name>
</gene>
<proteinExistence type="predicted"/>
<evidence type="ECO:0000256" key="1">
    <source>
        <dbReference type="SAM" id="Phobius"/>
    </source>
</evidence>
<sequence length="59" mass="6180">MHVGKSARVLYDVEHKADPVVDDDNPKAGSYVAGGFFCAVGLAALVGLVTLMVQGPMFD</sequence>
<comment type="caution">
    <text evidence="2">The sequence shown here is derived from an EMBL/GenBank/DDBJ whole genome shotgun (WGS) entry which is preliminary data.</text>
</comment>
<dbReference type="AlphaFoldDB" id="A0A1E7LFT6"/>
<dbReference type="Proteomes" id="UP000175971">
    <property type="component" value="Unassembled WGS sequence"/>
</dbReference>
<name>A0A1E7LFT6_9ACTN</name>
<organism evidence="2 3">
    <name type="scientific">Streptomyces nanshensis</name>
    <dbReference type="NCBI Taxonomy" id="518642"/>
    <lineage>
        <taxon>Bacteria</taxon>
        <taxon>Bacillati</taxon>
        <taxon>Actinomycetota</taxon>
        <taxon>Actinomycetes</taxon>
        <taxon>Kitasatosporales</taxon>
        <taxon>Streptomycetaceae</taxon>
        <taxon>Streptomyces</taxon>
    </lineage>
</organism>
<protein>
    <submittedName>
        <fullName evidence="2">Uncharacterized protein</fullName>
    </submittedName>
</protein>
<keyword evidence="3" id="KW-1185">Reference proteome</keyword>
<dbReference type="EMBL" id="LJGZ01000114">
    <property type="protein sequence ID" value="OEV14803.1"/>
    <property type="molecule type" value="Genomic_DNA"/>
</dbReference>
<feature type="transmembrane region" description="Helical" evidence="1">
    <location>
        <begin position="31"/>
        <end position="53"/>
    </location>
</feature>